<dbReference type="AlphaFoldDB" id="A0A8H3YDW0"/>
<sequence length="566" mass="60972">MPVTIPPADLYATNSRSTHYQGHQRLRDEEDAVGLAPQLASTGLAGDKLVAEGDVSKYATAEGQDDDDYSAKADQAGQGYPSVRETSIKGKAQRLMQVLVKHGVEARATEPVPEEERAELKWWSLVPQFTLWAAANTNILSFSAGVLGPNLFGLDFKSSVWVIIVFNILSAVPVAYFATFGPLLGMRQMVQTRYSFGFYPALLPALCNCLTMLGFLAVNAILGGQTLSLASGSGMSYDVGIVVVGIISLILSFLGLKALHYYSMSLFPIIIVLYIVLVGVTGSKLHLAKEVSKTIEVSAGQVLGYGTTMIGFTIPYASLASDFSTYLPTRTPKVPLFFMVYFGLLIPLICIPIFGAAAYLAAQAVPEWTEGAEGGVATLLYAMCGSGHVARFVMVLFAISVTANTAPTIYSCGLSSFVVLPFLAKVPRYFMAIAVTAIYIPVAIVGADHFFVALENFLAILAYWTAMYIPPNLIEPLIIRRPASILTYPVAIWNDRSQLPVGYAAIAGMCCAIPIITAGMSQAWWVGWIAKKIPVGGGDVGFEMGFVVMAIVYLPSRLLERRLTGR</sequence>
<evidence type="ECO:0000256" key="3">
    <source>
        <dbReference type="ARBA" id="ARBA00022448"/>
    </source>
</evidence>
<feature type="transmembrane region" description="Helical" evidence="7">
    <location>
        <begin position="198"/>
        <end position="222"/>
    </location>
</feature>
<evidence type="ECO:0000313" key="8">
    <source>
        <dbReference type="EMBL" id="GHJ85628.1"/>
    </source>
</evidence>
<feature type="transmembrane region" description="Helical" evidence="7">
    <location>
        <begin position="405"/>
        <end position="423"/>
    </location>
</feature>
<comment type="subcellular location">
    <subcellularLocation>
        <location evidence="1">Membrane</location>
        <topology evidence="1">Multi-pass membrane protein</topology>
    </subcellularLocation>
</comment>
<evidence type="ECO:0000313" key="9">
    <source>
        <dbReference type="Proteomes" id="UP000620104"/>
    </source>
</evidence>
<evidence type="ECO:0000256" key="6">
    <source>
        <dbReference type="ARBA" id="ARBA00023136"/>
    </source>
</evidence>
<feature type="transmembrane region" description="Helical" evidence="7">
    <location>
        <begin position="540"/>
        <end position="559"/>
    </location>
</feature>
<evidence type="ECO:0000256" key="5">
    <source>
        <dbReference type="ARBA" id="ARBA00022989"/>
    </source>
</evidence>
<keyword evidence="3" id="KW-0813">Transport</keyword>
<keyword evidence="4 7" id="KW-0812">Transmembrane</keyword>
<comment type="caution">
    <text evidence="8">The sequence shown here is derived from an EMBL/GenBank/DDBJ whole genome shotgun (WGS) entry which is preliminary data.</text>
</comment>
<dbReference type="Pfam" id="PF02133">
    <property type="entry name" value="Transp_cyt_pur"/>
    <property type="match status" value="1"/>
</dbReference>
<dbReference type="PANTHER" id="PTHR31806">
    <property type="entry name" value="PURINE-CYTOSINE PERMEASE FCY2-RELATED"/>
    <property type="match status" value="1"/>
</dbReference>
<feature type="transmembrane region" description="Helical" evidence="7">
    <location>
        <begin position="302"/>
        <end position="319"/>
    </location>
</feature>
<keyword evidence="5 7" id="KW-1133">Transmembrane helix</keyword>
<dbReference type="InterPro" id="IPR026030">
    <property type="entry name" value="Pur-cyt_permease_Fcy2/21/22"/>
</dbReference>
<feature type="transmembrane region" description="Helical" evidence="7">
    <location>
        <begin position="160"/>
        <end position="178"/>
    </location>
</feature>
<organism evidence="8 9">
    <name type="scientific">Naganishia liquefaciens</name>
    <dbReference type="NCBI Taxonomy" id="104408"/>
    <lineage>
        <taxon>Eukaryota</taxon>
        <taxon>Fungi</taxon>
        <taxon>Dikarya</taxon>
        <taxon>Basidiomycota</taxon>
        <taxon>Agaricomycotina</taxon>
        <taxon>Tremellomycetes</taxon>
        <taxon>Filobasidiales</taxon>
        <taxon>Filobasidiaceae</taxon>
        <taxon>Naganishia</taxon>
    </lineage>
</organism>
<gene>
    <name evidence="8" type="ORF">NliqN6_2030</name>
</gene>
<keyword evidence="6 7" id="KW-0472">Membrane</keyword>
<feature type="transmembrane region" description="Helical" evidence="7">
    <location>
        <begin position="500"/>
        <end position="520"/>
    </location>
</feature>
<dbReference type="Proteomes" id="UP000620104">
    <property type="component" value="Unassembled WGS sequence"/>
</dbReference>
<dbReference type="EMBL" id="BLZA01000013">
    <property type="protein sequence ID" value="GHJ85628.1"/>
    <property type="molecule type" value="Genomic_DNA"/>
</dbReference>
<dbReference type="PIRSF" id="PIRSF002744">
    <property type="entry name" value="Pur-cyt_permease"/>
    <property type="match status" value="1"/>
</dbReference>
<dbReference type="PANTHER" id="PTHR31806:SF5">
    <property type="entry name" value="PURINE-CYTOSINE PERMEASE FCY21"/>
    <property type="match status" value="1"/>
</dbReference>
<keyword evidence="9" id="KW-1185">Reference proteome</keyword>
<evidence type="ECO:0000256" key="7">
    <source>
        <dbReference type="SAM" id="Phobius"/>
    </source>
</evidence>
<feature type="transmembrane region" description="Helical" evidence="7">
    <location>
        <begin position="234"/>
        <end position="255"/>
    </location>
</feature>
<comment type="similarity">
    <text evidence="2">Belongs to the purine-cytosine permease (2.A.39) family.</text>
</comment>
<name>A0A8H3YDW0_9TREE</name>
<evidence type="ECO:0008006" key="10">
    <source>
        <dbReference type="Google" id="ProtNLM"/>
    </source>
</evidence>
<protein>
    <recommendedName>
        <fullName evidence="10">Cytosine-purine permease</fullName>
    </recommendedName>
</protein>
<dbReference type="GO" id="GO:0005886">
    <property type="term" value="C:plasma membrane"/>
    <property type="evidence" value="ECO:0007669"/>
    <property type="project" value="TreeGrafter"/>
</dbReference>
<feature type="transmembrane region" description="Helical" evidence="7">
    <location>
        <begin position="430"/>
        <end position="451"/>
    </location>
</feature>
<feature type="transmembrane region" description="Helical" evidence="7">
    <location>
        <begin position="339"/>
        <end position="362"/>
    </location>
</feature>
<dbReference type="GO" id="GO:0022857">
    <property type="term" value="F:transmembrane transporter activity"/>
    <property type="evidence" value="ECO:0007669"/>
    <property type="project" value="InterPro"/>
</dbReference>
<feature type="transmembrane region" description="Helical" evidence="7">
    <location>
        <begin position="261"/>
        <end position="281"/>
    </location>
</feature>
<dbReference type="OrthoDB" id="2116389at2759"/>
<evidence type="ECO:0000256" key="4">
    <source>
        <dbReference type="ARBA" id="ARBA00022692"/>
    </source>
</evidence>
<evidence type="ECO:0000256" key="1">
    <source>
        <dbReference type="ARBA" id="ARBA00004141"/>
    </source>
</evidence>
<proteinExistence type="inferred from homology"/>
<feature type="transmembrane region" description="Helical" evidence="7">
    <location>
        <begin position="457"/>
        <end position="479"/>
    </location>
</feature>
<evidence type="ECO:0000256" key="2">
    <source>
        <dbReference type="ARBA" id="ARBA00008974"/>
    </source>
</evidence>
<dbReference type="Gene3D" id="1.10.4160.10">
    <property type="entry name" value="Hydantoin permease"/>
    <property type="match status" value="1"/>
</dbReference>
<accession>A0A8H3YDW0</accession>
<dbReference type="InterPro" id="IPR001248">
    <property type="entry name" value="Pur-cyt_permease"/>
</dbReference>
<reference evidence="8" key="1">
    <citation type="submission" date="2020-07" db="EMBL/GenBank/DDBJ databases">
        <title>Draft Genome Sequence of a Deep-Sea Yeast, Naganishia (Cryptococcus) liquefaciens strain N6.</title>
        <authorList>
            <person name="Han Y.W."/>
            <person name="Kajitani R."/>
            <person name="Morimoto H."/>
            <person name="Parhat M."/>
            <person name="Tsubouchi H."/>
            <person name="Bakenova O."/>
            <person name="Ogata M."/>
            <person name="Argunhan B."/>
            <person name="Aoki R."/>
            <person name="Kajiwara S."/>
            <person name="Itoh T."/>
            <person name="Iwasaki H."/>
        </authorList>
    </citation>
    <scope>NUCLEOTIDE SEQUENCE</scope>
    <source>
        <strain evidence="8">N6</strain>
    </source>
</reference>